<accession>A0A9N9GX45</accession>
<reference evidence="1" key="1">
    <citation type="submission" date="2021-06" db="EMBL/GenBank/DDBJ databases">
        <authorList>
            <person name="Kallberg Y."/>
            <person name="Tangrot J."/>
            <person name="Rosling A."/>
        </authorList>
    </citation>
    <scope>NUCLEOTIDE SEQUENCE</scope>
    <source>
        <strain evidence="1">MT106</strain>
    </source>
</reference>
<dbReference type="OrthoDB" id="2370938at2759"/>
<sequence length="116" mass="13194">MKLSENVCKKLSEPAYWSSISKPSLITYLIYLSQTKDLLHKDKIQSQYVSELTIIKRSCKEMDERHKAIVEALGEFALRPAGSQHAKATAPLSNAMLLYWLVCWLRPCVRKATAPL</sequence>
<organism evidence="1 2">
    <name type="scientific">Ambispora gerdemannii</name>
    <dbReference type="NCBI Taxonomy" id="144530"/>
    <lineage>
        <taxon>Eukaryota</taxon>
        <taxon>Fungi</taxon>
        <taxon>Fungi incertae sedis</taxon>
        <taxon>Mucoromycota</taxon>
        <taxon>Glomeromycotina</taxon>
        <taxon>Glomeromycetes</taxon>
        <taxon>Archaeosporales</taxon>
        <taxon>Ambisporaceae</taxon>
        <taxon>Ambispora</taxon>
    </lineage>
</organism>
<dbReference type="AlphaFoldDB" id="A0A9N9GX45"/>
<dbReference type="EMBL" id="CAJVPL010003919">
    <property type="protein sequence ID" value="CAG8640647.1"/>
    <property type="molecule type" value="Genomic_DNA"/>
</dbReference>
<evidence type="ECO:0000313" key="2">
    <source>
        <dbReference type="Proteomes" id="UP000789831"/>
    </source>
</evidence>
<evidence type="ECO:0000313" key="1">
    <source>
        <dbReference type="EMBL" id="CAG8640647.1"/>
    </source>
</evidence>
<proteinExistence type="predicted"/>
<comment type="caution">
    <text evidence="1">The sequence shown here is derived from an EMBL/GenBank/DDBJ whole genome shotgun (WGS) entry which is preliminary data.</text>
</comment>
<keyword evidence="2" id="KW-1185">Reference proteome</keyword>
<name>A0A9N9GX45_9GLOM</name>
<protein>
    <submittedName>
        <fullName evidence="1">6590_t:CDS:1</fullName>
    </submittedName>
</protein>
<dbReference type="Proteomes" id="UP000789831">
    <property type="component" value="Unassembled WGS sequence"/>
</dbReference>
<gene>
    <name evidence="1" type="ORF">AGERDE_LOCUS10963</name>
</gene>